<dbReference type="InterPro" id="IPR050179">
    <property type="entry name" value="Trans_hexapeptide_repeat"/>
</dbReference>
<evidence type="ECO:0008006" key="4">
    <source>
        <dbReference type="Google" id="ProtNLM"/>
    </source>
</evidence>
<dbReference type="InterPro" id="IPR011004">
    <property type="entry name" value="Trimer_LpxA-like_sf"/>
</dbReference>
<comment type="similarity">
    <text evidence="1">Belongs to the transferase hexapeptide repeat family.</text>
</comment>
<dbReference type="RefSeq" id="WP_118403170.1">
    <property type="nucleotide sequence ID" value="NZ_JADNFX010000031.1"/>
</dbReference>
<dbReference type="AlphaFoldDB" id="A0A412IDS9"/>
<dbReference type="SUPFAM" id="SSF51161">
    <property type="entry name" value="Trimeric LpxA-like enzymes"/>
    <property type="match status" value="1"/>
</dbReference>
<dbReference type="PANTHER" id="PTHR43300">
    <property type="entry name" value="ACETYLTRANSFERASE"/>
    <property type="match status" value="1"/>
</dbReference>
<dbReference type="Gene3D" id="2.160.10.10">
    <property type="entry name" value="Hexapeptide repeat proteins"/>
    <property type="match status" value="1"/>
</dbReference>
<dbReference type="Proteomes" id="UP000283341">
    <property type="component" value="Unassembled WGS sequence"/>
</dbReference>
<evidence type="ECO:0000256" key="1">
    <source>
        <dbReference type="ARBA" id="ARBA00007274"/>
    </source>
</evidence>
<sequence length="145" mass="16040">MNIIELLLSLQLRGWYRIPHFMLALLGLEIPKQVIFNDKNLGGVKFVHRSPGTILHPMTRLGKNVHIYQNVTIGKSRPWDATQKEGGCYIMDDAIICAGAKLLFSDKTLIVGKGTVIGANAVLTQSTGDYEIWAGIPARKIGIRK</sequence>
<evidence type="ECO:0000313" key="2">
    <source>
        <dbReference type="EMBL" id="RGS35027.1"/>
    </source>
</evidence>
<comment type="caution">
    <text evidence="2">The sequence shown here is derived from an EMBL/GenBank/DDBJ whole genome shotgun (WGS) entry which is preliminary data.</text>
</comment>
<accession>A0A412IDS9</accession>
<name>A0A412IDS9_9BACE</name>
<gene>
    <name evidence="2" type="ORF">DWX97_17350</name>
</gene>
<proteinExistence type="inferred from homology"/>
<organism evidence="2 3">
    <name type="scientific">Bacteroides cellulosilyticus</name>
    <dbReference type="NCBI Taxonomy" id="246787"/>
    <lineage>
        <taxon>Bacteria</taxon>
        <taxon>Pseudomonadati</taxon>
        <taxon>Bacteroidota</taxon>
        <taxon>Bacteroidia</taxon>
        <taxon>Bacteroidales</taxon>
        <taxon>Bacteroidaceae</taxon>
        <taxon>Bacteroides</taxon>
    </lineage>
</organism>
<protein>
    <recommendedName>
        <fullName evidence="4">Serine acetyltransferase</fullName>
    </recommendedName>
</protein>
<reference evidence="2 3" key="1">
    <citation type="submission" date="2018-08" db="EMBL/GenBank/DDBJ databases">
        <title>A genome reference for cultivated species of the human gut microbiota.</title>
        <authorList>
            <person name="Zou Y."/>
            <person name="Xue W."/>
            <person name="Luo G."/>
        </authorList>
    </citation>
    <scope>NUCLEOTIDE SEQUENCE [LARGE SCALE GENOMIC DNA]</scope>
    <source>
        <strain evidence="2 3">AF22-3AC</strain>
    </source>
</reference>
<dbReference type="EMBL" id="QRVJ01000017">
    <property type="protein sequence ID" value="RGS35027.1"/>
    <property type="molecule type" value="Genomic_DNA"/>
</dbReference>
<evidence type="ECO:0000313" key="3">
    <source>
        <dbReference type="Proteomes" id="UP000283341"/>
    </source>
</evidence>